<dbReference type="SUPFAM" id="SSF103473">
    <property type="entry name" value="MFS general substrate transporter"/>
    <property type="match status" value="1"/>
</dbReference>
<evidence type="ECO:0000313" key="8">
    <source>
        <dbReference type="Proteomes" id="UP000596063"/>
    </source>
</evidence>
<dbReference type="PROSITE" id="PS50850">
    <property type="entry name" value="MFS"/>
    <property type="match status" value="1"/>
</dbReference>
<dbReference type="InterPro" id="IPR011701">
    <property type="entry name" value="MFS"/>
</dbReference>
<evidence type="ECO:0000256" key="5">
    <source>
        <dbReference type="SAM" id="Phobius"/>
    </source>
</evidence>
<gene>
    <name evidence="7" type="ORF">I6N98_08240</name>
</gene>
<dbReference type="GO" id="GO:0016020">
    <property type="term" value="C:membrane"/>
    <property type="evidence" value="ECO:0007669"/>
    <property type="project" value="UniProtKB-SubCell"/>
</dbReference>
<keyword evidence="4 5" id="KW-0472">Membrane</keyword>
<dbReference type="PRINTS" id="PR01035">
    <property type="entry name" value="TCRTETA"/>
</dbReference>
<dbReference type="InterPro" id="IPR001958">
    <property type="entry name" value="Tet-R_TetA/multi-R_MdtG-like"/>
</dbReference>
<protein>
    <submittedName>
        <fullName evidence="7">MFS transporter</fullName>
    </submittedName>
</protein>
<name>A0A7T4R3I5_9GAMM</name>
<feature type="transmembrane region" description="Helical" evidence="5">
    <location>
        <begin position="393"/>
        <end position="411"/>
    </location>
</feature>
<dbReference type="PANTHER" id="PTHR23546:SF1">
    <property type="entry name" value="MEMBRANE PROTEIN"/>
    <property type="match status" value="1"/>
</dbReference>
<sequence>MSEVAPPQSSSWKTILSLYLAMMAVGTGQTVVFAVLPMLGREMSLHTLTFTLPFTGLVIRPGEMAITSLSALTALVFFLFAPLWGRISDRRGRKPIIIVGLTGYALGTLLFNGVAYLGLVGALGGASLYILLIVTRAAHAALMSAAHPASSAYMVEITPVHERTKGMARLQAFNQLGSMVGPALAWFVNISFLAPLYIQATLMAVLALLVHRTLPALPVTKPKDGVASKLSFFDRRFRFYLFVGFTVFSMLGMVQQTLGFYFQDLLNLDSVKAAQLFSYSMVVSAAAMLVAQFVIVQRFNGPPETLLKAGLPFGLVGYLILANAASLPLLLAGMSLFGFGMGLTAPSYFAAASLTVDAHEQGGLAGLIGAAAGLGFVTGPLVGGFLYQLSPSYPYWCAAATMSILIVVVYLHRRPIAGSE</sequence>
<feature type="transmembrane region" description="Helical" evidence="5">
    <location>
        <begin position="65"/>
        <end position="84"/>
    </location>
</feature>
<evidence type="ECO:0000256" key="4">
    <source>
        <dbReference type="ARBA" id="ARBA00023136"/>
    </source>
</evidence>
<dbReference type="Gene3D" id="1.20.1250.20">
    <property type="entry name" value="MFS general substrate transporter like domains"/>
    <property type="match status" value="1"/>
</dbReference>
<feature type="transmembrane region" description="Helical" evidence="5">
    <location>
        <begin position="331"/>
        <end position="351"/>
    </location>
</feature>
<dbReference type="InterPro" id="IPR036259">
    <property type="entry name" value="MFS_trans_sf"/>
</dbReference>
<dbReference type="EMBL" id="CP066167">
    <property type="protein sequence ID" value="QQD19811.1"/>
    <property type="molecule type" value="Genomic_DNA"/>
</dbReference>
<feature type="transmembrane region" description="Helical" evidence="5">
    <location>
        <begin position="194"/>
        <end position="214"/>
    </location>
</feature>
<evidence type="ECO:0000256" key="2">
    <source>
        <dbReference type="ARBA" id="ARBA00022692"/>
    </source>
</evidence>
<feature type="transmembrane region" description="Helical" evidence="5">
    <location>
        <begin position="96"/>
        <end position="120"/>
    </location>
</feature>
<feature type="transmembrane region" description="Helical" evidence="5">
    <location>
        <begin position="306"/>
        <end position="325"/>
    </location>
</feature>
<feature type="domain" description="Major facilitator superfamily (MFS) profile" evidence="6">
    <location>
        <begin position="14"/>
        <end position="415"/>
    </location>
</feature>
<accession>A0A7T4R3I5</accession>
<evidence type="ECO:0000313" key="7">
    <source>
        <dbReference type="EMBL" id="QQD19811.1"/>
    </source>
</evidence>
<feature type="transmembrane region" description="Helical" evidence="5">
    <location>
        <begin position="274"/>
        <end position="294"/>
    </location>
</feature>
<dbReference type="GO" id="GO:0022857">
    <property type="term" value="F:transmembrane transporter activity"/>
    <property type="evidence" value="ECO:0007669"/>
    <property type="project" value="InterPro"/>
</dbReference>
<evidence type="ECO:0000256" key="1">
    <source>
        <dbReference type="ARBA" id="ARBA00004141"/>
    </source>
</evidence>
<keyword evidence="2 5" id="KW-0812">Transmembrane</keyword>
<comment type="subcellular location">
    <subcellularLocation>
        <location evidence="1">Membrane</location>
        <topology evidence="1">Multi-pass membrane protein</topology>
    </subcellularLocation>
</comment>
<feature type="transmembrane region" description="Helical" evidence="5">
    <location>
        <begin position="16"/>
        <end position="36"/>
    </location>
</feature>
<dbReference type="PANTHER" id="PTHR23546">
    <property type="entry name" value="TRANSPORT PROTEIN"/>
    <property type="match status" value="1"/>
</dbReference>
<reference evidence="7 8" key="1">
    <citation type="submission" date="2020-12" db="EMBL/GenBank/DDBJ databases">
        <authorList>
            <person name="Shan Y."/>
        </authorList>
    </citation>
    <scope>NUCLEOTIDE SEQUENCE [LARGE SCALE GENOMIC DNA]</scope>
    <source>
        <strain evidence="8">csc3.9</strain>
    </source>
</reference>
<proteinExistence type="predicted"/>
<dbReference type="Proteomes" id="UP000596063">
    <property type="component" value="Chromosome"/>
</dbReference>
<keyword evidence="8" id="KW-1185">Reference proteome</keyword>
<feature type="transmembrane region" description="Helical" evidence="5">
    <location>
        <begin position="126"/>
        <end position="146"/>
    </location>
</feature>
<evidence type="ECO:0000259" key="6">
    <source>
        <dbReference type="PROSITE" id="PS50850"/>
    </source>
</evidence>
<evidence type="ECO:0000256" key="3">
    <source>
        <dbReference type="ARBA" id="ARBA00022989"/>
    </source>
</evidence>
<keyword evidence="3 5" id="KW-1133">Transmembrane helix</keyword>
<dbReference type="AlphaFoldDB" id="A0A7T4R3I5"/>
<dbReference type="KEGG" id="snan:I6N98_08240"/>
<organism evidence="7 8">
    <name type="scientific">Spongiibacter nanhainus</name>
    <dbReference type="NCBI Taxonomy" id="2794344"/>
    <lineage>
        <taxon>Bacteria</taxon>
        <taxon>Pseudomonadati</taxon>
        <taxon>Pseudomonadota</taxon>
        <taxon>Gammaproteobacteria</taxon>
        <taxon>Cellvibrionales</taxon>
        <taxon>Spongiibacteraceae</taxon>
        <taxon>Spongiibacter</taxon>
    </lineage>
</organism>
<feature type="transmembrane region" description="Helical" evidence="5">
    <location>
        <begin position="239"/>
        <end position="262"/>
    </location>
</feature>
<dbReference type="InterPro" id="IPR020846">
    <property type="entry name" value="MFS_dom"/>
</dbReference>
<dbReference type="RefSeq" id="WP_198571295.1">
    <property type="nucleotide sequence ID" value="NZ_CP066167.1"/>
</dbReference>
<feature type="transmembrane region" description="Helical" evidence="5">
    <location>
        <begin position="363"/>
        <end position="387"/>
    </location>
</feature>
<dbReference type="Pfam" id="PF07690">
    <property type="entry name" value="MFS_1"/>
    <property type="match status" value="1"/>
</dbReference>